<feature type="region of interest" description="Disordered" evidence="5">
    <location>
        <begin position="322"/>
        <end position="430"/>
    </location>
</feature>
<reference evidence="8 9" key="1">
    <citation type="submission" date="2019-11" db="EMBL/GenBank/DDBJ databases">
        <title>Paenibacillus monticola sp. nov., a novel PGPR strain isolated from mountain sample in China.</title>
        <authorList>
            <person name="Zhao Q."/>
            <person name="Li H.-P."/>
            <person name="Zhang J.-L."/>
        </authorList>
    </citation>
    <scope>NUCLEOTIDE SEQUENCE [LARGE SCALE GENOMIC DNA]</scope>
    <source>
        <strain evidence="8 9">LC-T2</strain>
    </source>
</reference>
<evidence type="ECO:0000313" key="9">
    <source>
        <dbReference type="Proteomes" id="UP000463051"/>
    </source>
</evidence>
<evidence type="ECO:0000256" key="5">
    <source>
        <dbReference type="SAM" id="MobiDB-lite"/>
    </source>
</evidence>
<dbReference type="AlphaFoldDB" id="A0A7X2L509"/>
<evidence type="ECO:0000256" key="3">
    <source>
        <dbReference type="ARBA" id="ARBA00023054"/>
    </source>
</evidence>
<evidence type="ECO:0000256" key="6">
    <source>
        <dbReference type="SAM" id="Phobius"/>
    </source>
</evidence>
<evidence type="ECO:0000313" key="8">
    <source>
        <dbReference type="EMBL" id="MRN55926.1"/>
    </source>
</evidence>
<dbReference type="GO" id="GO:0030313">
    <property type="term" value="C:cell envelope"/>
    <property type="evidence" value="ECO:0007669"/>
    <property type="project" value="UniProtKB-SubCell"/>
</dbReference>
<evidence type="ECO:0000256" key="2">
    <source>
        <dbReference type="ARBA" id="ARBA00009477"/>
    </source>
</evidence>
<evidence type="ECO:0000256" key="4">
    <source>
        <dbReference type="SAM" id="Coils"/>
    </source>
</evidence>
<keyword evidence="9" id="KW-1185">Reference proteome</keyword>
<evidence type="ECO:0000259" key="7">
    <source>
        <dbReference type="Pfam" id="PF25990"/>
    </source>
</evidence>
<sequence>MWRIEMKKKKVLLWTIGVVAVVTAGLLVYTFLPDKNSQAAEVPVNTATVTKGDIVVSVSGAGSVTAIETSKVKTKDSGKVAEVLVEQGDVVKKGQTLITFKGDDLSDNLTQEKTSLQSLQTDLEDKQDSYKKLAQAGASEDDLSTAKRSIEKAKTDITTQIEKIASVEEDMVPPDALTAPIDGTVTVVNIASGEKAMDGSELIDITDYANLSVIVQVDELDIPTVKEGMPATITLDALPDNEFKGTVTDIAEEGVTTNGVSLFDVTVGLTTSESARVGMSAEVSITTAEKKDVLLVPIEAVLERNGKHIVAIPVAAGAATGTTGAAGAATGEGQAPMPSGAPGAAEGGVMPSGAPGGVMPSGAPGAAGGTGTRGTGSGTGYGGTRTRGTGGAFPSGEPGAAGGTASSTDNKSQWAGGSSSQSGGTRGTPNQQMVTVEVGIHDESSIEIVSGLSEGDSVIIPTVISTNTGTAPTEVQTPGGMGGFSGGTGGGFSGGTGGGFSGGTGGGFSGGTGGGGGFSGGGGR</sequence>
<keyword evidence="6" id="KW-1133">Transmembrane helix</keyword>
<feature type="domain" description="YknX-like beta-barrel" evidence="7">
    <location>
        <begin position="213"/>
        <end position="285"/>
    </location>
</feature>
<organism evidence="8 9">
    <name type="scientific">Paenibacillus monticola</name>
    <dbReference type="NCBI Taxonomy" id="2666075"/>
    <lineage>
        <taxon>Bacteria</taxon>
        <taxon>Bacillati</taxon>
        <taxon>Bacillota</taxon>
        <taxon>Bacilli</taxon>
        <taxon>Bacillales</taxon>
        <taxon>Paenibacillaceae</taxon>
        <taxon>Paenibacillus</taxon>
    </lineage>
</organism>
<dbReference type="Gene3D" id="2.40.30.170">
    <property type="match status" value="1"/>
</dbReference>
<feature type="transmembrane region" description="Helical" evidence="6">
    <location>
        <begin position="12"/>
        <end position="32"/>
    </location>
</feature>
<name>A0A7X2L509_9BACL</name>
<feature type="compositionally biased region" description="Low complexity" evidence="5">
    <location>
        <begin position="347"/>
        <end position="364"/>
    </location>
</feature>
<dbReference type="PANTHER" id="PTHR32347">
    <property type="entry name" value="EFFLUX SYSTEM COMPONENT YKNX-RELATED"/>
    <property type="match status" value="1"/>
</dbReference>
<dbReference type="Pfam" id="PF25990">
    <property type="entry name" value="Beta-barrel_YknX"/>
    <property type="match status" value="1"/>
</dbReference>
<dbReference type="SUPFAM" id="SSF111369">
    <property type="entry name" value="HlyD-like secretion proteins"/>
    <property type="match status" value="1"/>
</dbReference>
<evidence type="ECO:0000256" key="1">
    <source>
        <dbReference type="ARBA" id="ARBA00004196"/>
    </source>
</evidence>
<comment type="similarity">
    <text evidence="2">Belongs to the membrane fusion protein (MFP) (TC 8.A.1) family.</text>
</comment>
<feature type="coiled-coil region" evidence="4">
    <location>
        <begin position="116"/>
        <end position="170"/>
    </location>
</feature>
<dbReference type="Gene3D" id="2.40.420.20">
    <property type="match status" value="1"/>
</dbReference>
<dbReference type="InterPro" id="IPR058636">
    <property type="entry name" value="Beta-barrel_YknX"/>
</dbReference>
<dbReference type="NCBIfam" id="TIGR01730">
    <property type="entry name" value="RND_mfp"/>
    <property type="match status" value="1"/>
</dbReference>
<protein>
    <submittedName>
        <fullName evidence="8">Efflux RND transporter periplasmic adaptor subunit</fullName>
    </submittedName>
</protein>
<dbReference type="Proteomes" id="UP000463051">
    <property type="component" value="Unassembled WGS sequence"/>
</dbReference>
<dbReference type="InterPro" id="IPR050465">
    <property type="entry name" value="UPF0194_transport"/>
</dbReference>
<feature type="compositionally biased region" description="Polar residues" evidence="5">
    <location>
        <begin position="404"/>
        <end position="415"/>
    </location>
</feature>
<gene>
    <name evidence="8" type="ORF">GJB61_23415</name>
</gene>
<keyword evidence="3 4" id="KW-0175">Coiled coil</keyword>
<comment type="caution">
    <text evidence="8">The sequence shown here is derived from an EMBL/GenBank/DDBJ whole genome shotgun (WGS) entry which is preliminary data.</text>
</comment>
<dbReference type="GO" id="GO:0022857">
    <property type="term" value="F:transmembrane transporter activity"/>
    <property type="evidence" value="ECO:0007669"/>
    <property type="project" value="InterPro"/>
</dbReference>
<dbReference type="EMBL" id="WJXB01000011">
    <property type="protein sequence ID" value="MRN55926.1"/>
    <property type="molecule type" value="Genomic_DNA"/>
</dbReference>
<dbReference type="InterPro" id="IPR006143">
    <property type="entry name" value="RND_pump_MFP"/>
</dbReference>
<dbReference type="Gene3D" id="2.40.50.100">
    <property type="match status" value="1"/>
</dbReference>
<comment type="subcellular location">
    <subcellularLocation>
        <location evidence="1">Cell envelope</location>
    </subcellularLocation>
</comment>
<keyword evidence="6" id="KW-0812">Transmembrane</keyword>
<proteinExistence type="inferred from homology"/>
<dbReference type="GO" id="GO:0016020">
    <property type="term" value="C:membrane"/>
    <property type="evidence" value="ECO:0007669"/>
    <property type="project" value="InterPro"/>
</dbReference>
<feature type="region of interest" description="Disordered" evidence="5">
    <location>
        <begin position="488"/>
        <end position="524"/>
    </location>
</feature>
<accession>A0A7X2L509</accession>
<feature type="compositionally biased region" description="Gly residues" evidence="5">
    <location>
        <begin position="365"/>
        <end position="393"/>
    </location>
</feature>
<feature type="compositionally biased region" description="Low complexity" evidence="5">
    <location>
        <begin position="322"/>
        <end position="331"/>
    </location>
</feature>
<keyword evidence="6" id="KW-0472">Membrane</keyword>